<feature type="compositionally biased region" description="Acidic residues" evidence="12">
    <location>
        <begin position="904"/>
        <end position="919"/>
    </location>
</feature>
<comment type="subcellular location">
    <subcellularLocation>
        <location evidence="1">Membrane</location>
    </subcellularLocation>
</comment>
<dbReference type="GO" id="GO:0005524">
    <property type="term" value="F:ATP binding"/>
    <property type="evidence" value="ECO:0007669"/>
    <property type="project" value="UniProtKB-KW"/>
</dbReference>
<name>A0A671X0M3_SPAAU</name>
<keyword evidence="11" id="KW-0325">Glycoprotein</keyword>
<feature type="transmembrane region" description="Helical" evidence="13">
    <location>
        <begin position="339"/>
        <end position="364"/>
    </location>
</feature>
<dbReference type="CDD" id="cd03288">
    <property type="entry name" value="ABCC_SUR2"/>
    <property type="match status" value="1"/>
</dbReference>
<dbReference type="Ensembl" id="ENSSAUT00010046892.1">
    <property type="protein sequence ID" value="ENSSAUP00010044588.1"/>
    <property type="gene ID" value="ENSSAUG00010003560.1"/>
</dbReference>
<evidence type="ECO:0000313" key="17">
    <source>
        <dbReference type="Proteomes" id="UP000472265"/>
    </source>
</evidence>
<feature type="transmembrane region" description="Helical" evidence="13">
    <location>
        <begin position="997"/>
        <end position="1015"/>
    </location>
</feature>
<dbReference type="InterPro" id="IPR017871">
    <property type="entry name" value="ABC_transporter-like_CS"/>
</dbReference>
<feature type="region of interest" description="Disordered" evidence="12">
    <location>
        <begin position="897"/>
        <end position="920"/>
    </location>
</feature>
<dbReference type="Pfam" id="PF00005">
    <property type="entry name" value="ABC_tran"/>
    <property type="match status" value="2"/>
</dbReference>
<dbReference type="InterPro" id="IPR050173">
    <property type="entry name" value="ABC_transporter_C-like"/>
</dbReference>
<dbReference type="PROSITE" id="PS00211">
    <property type="entry name" value="ABC_TRANSPORTER_1"/>
    <property type="match status" value="2"/>
</dbReference>
<evidence type="ECO:0000256" key="1">
    <source>
        <dbReference type="ARBA" id="ARBA00004370"/>
    </source>
</evidence>
<dbReference type="CDD" id="cd18591">
    <property type="entry name" value="ABC_6TM_SUR1_D1_like"/>
    <property type="match status" value="1"/>
</dbReference>
<sequence length="1511" mass="169629">MSLAFCGNENNSVAYNVDGGVLNNGCFLDALNVVPHVFLLFITFPILFIGWGSQSSKVHIHHSTWLHFPGHNLRWLLTFVLLFILVCEIAEGIVSDGQSLHLHLYMPAGLAFMAGITSIIYYHNIETSNFPKLLLALLIYWVLAFIMKTIKFAKYTEHGIGPRQLRYCITGLLVLLYGLLLAVEINVILGRRYMCFADPTEVKPPEDLQDLGVRFLQPFVNLLSKATYWWMNTFITSAHRRPIDLKVIGKLPIAMRALTNYMKLRKAFEDQKGTAPQGPKLIWQALRKAFGRPLMLSITFRFMADLLGFAGPLCISGIVHHISKDNRTIQTVWMSLLGIYFISSKEFLENAYVLAVLLFLALLLQRTFLQASYYVAIETGINLRGAIQTKIYNKIMRLCTSNMSMGELTVAQICNLVAIDTNQLMWFFFLLPNLWAMPVQIIVGVILLYYLLGISALIGATVIAVLAPVQYFVATKLSQTQKSTLEYSSERLKKTNELLRGIKLLKLYAWEHIFCDSVEETRGKELTSLQAFALYTSISIFMNAAIPIAAVLTTFVVHVHISEDADLSPAVAFASLSLFHILVTPLFLLSSVVRSTVKALVSVQKLSEFFSSDEIGDEQEPRAMLTSGSSNHNQNRYQAVINSGYFTWTDGPPTLSNVDIRIPFGKLTMIVGQVGCGKSSLLLAALGEMQRVSGTVTWNRKRGAVAYASQKPWLLNATVVENITFEMPMIKSRYKAVIEACSLQPDIDILPQGDQTEIGERGIILSGGQKQRISVARSLYQQTNLVFLDDPFSALDIHLSDHLMQDGILKLLREEKRTVVLVTHKLQYLPHADWIIAMKDGTIQTEGTLKDIQNCEPELFEQWKILMHRQDQDFEKDTEAASMTDLERKNLRRAMYSREAVRTEEDEEEESLESDDDDNMSQVMRQRATIPWRSCGTYLSSAGVLLLSLLLLSQLLKHSLMVAIDYWLAHWTSQVIEAKINATARNCTVAQVRDRCPLVLCCLGIILCLATSVAVEWTGLKVAKELHQQLLHKIVLAPMRLFETTPLGSILNRFSTDTNTIDQHVPTTLECLSRSTLLCVSALGVISYVTPVFLIALLPLAVTCYFIQKYFRMASRDLQQLEDSTQLPLLSHFSETVEGLTTIRALRYEPRFRQRLLQYTDANNIASLFLTAANRWLEVRMEYIGACVVLVAAVASITNCLYNHLSTGLVGLGLTYALMVSNYMNWMVRNLADMEVQLGSVKRINGLLKTEPENYEGLLTVTQVPDGWPRQGEIKIQNLSVRYDTTLKPVLKNVNAHINPGQKVGICGRTGSGKSSFSLAFFRMVDMFEGRIVIDDIDIAKLPLQTLRSRLSIILQDPILFSGTIRFNLDPEMKATDEMLWEALDIAQLKPVVKSLPGGLDAAVTEGGENFSQGQRQLFCLARAFVRKSSILIMDEATASIDMATESILQKVVMTAFADRTVVTIAHRVHTILNADLVIVMKRGIILEYDRPEALLEKEDSVFTSFVRADK</sequence>
<protein>
    <submittedName>
        <fullName evidence="16">ATP-binding cassette, sub-family C (CFTR/MRP), member 8</fullName>
    </submittedName>
</protein>
<dbReference type="InterPro" id="IPR036640">
    <property type="entry name" value="ABC1_TM_sf"/>
</dbReference>
<dbReference type="GO" id="GO:0008281">
    <property type="term" value="F:sulfonylurea receptor activity"/>
    <property type="evidence" value="ECO:0007669"/>
    <property type="project" value="InterPro"/>
</dbReference>
<dbReference type="GO" id="GO:0032991">
    <property type="term" value="C:protein-containing complex"/>
    <property type="evidence" value="ECO:0007669"/>
    <property type="project" value="UniProtKB-ARBA"/>
</dbReference>
<dbReference type="PROSITE" id="PS50893">
    <property type="entry name" value="ABC_TRANSPORTER_2"/>
    <property type="match status" value="2"/>
</dbReference>
<evidence type="ECO:0000256" key="9">
    <source>
        <dbReference type="ARBA" id="ARBA00023136"/>
    </source>
</evidence>
<dbReference type="CDD" id="cd18602">
    <property type="entry name" value="ABC_6TM_SUR1_D2_like"/>
    <property type="match status" value="1"/>
</dbReference>
<reference evidence="16" key="1">
    <citation type="submission" date="2021-04" db="EMBL/GenBank/DDBJ databases">
        <authorList>
            <consortium name="Wellcome Sanger Institute Data Sharing"/>
        </authorList>
    </citation>
    <scope>NUCLEOTIDE SEQUENCE [LARGE SCALE GENOMIC DNA]</scope>
</reference>
<reference evidence="16" key="3">
    <citation type="submission" date="2025-09" db="UniProtKB">
        <authorList>
            <consortium name="Ensembl"/>
        </authorList>
    </citation>
    <scope>IDENTIFICATION</scope>
</reference>
<feature type="transmembrane region" description="Helical" evidence="13">
    <location>
        <begin position="33"/>
        <end position="52"/>
    </location>
</feature>
<proteinExistence type="inferred from homology"/>
<dbReference type="GO" id="GO:0016887">
    <property type="term" value="F:ATP hydrolysis activity"/>
    <property type="evidence" value="ECO:0007669"/>
    <property type="project" value="InterPro"/>
</dbReference>
<keyword evidence="7" id="KW-0067">ATP-binding</keyword>
<feature type="transmembrane region" description="Helical" evidence="13">
    <location>
        <begin position="426"/>
        <end position="450"/>
    </location>
</feature>
<dbReference type="GeneTree" id="ENSGT00940000156626"/>
<feature type="domain" description="ABC transmembrane type-1" evidence="15">
    <location>
        <begin position="296"/>
        <end position="598"/>
    </location>
</feature>
<keyword evidence="5" id="KW-0677">Repeat</keyword>
<gene>
    <name evidence="16" type="primary">ABCC8</name>
    <name evidence="16" type="synonym">abcc8</name>
</gene>
<dbReference type="InterPro" id="IPR011527">
    <property type="entry name" value="ABC1_TM_dom"/>
</dbReference>
<organism evidence="16 17">
    <name type="scientific">Sparus aurata</name>
    <name type="common">Gilthead sea bream</name>
    <dbReference type="NCBI Taxonomy" id="8175"/>
    <lineage>
        <taxon>Eukaryota</taxon>
        <taxon>Metazoa</taxon>
        <taxon>Chordata</taxon>
        <taxon>Craniata</taxon>
        <taxon>Vertebrata</taxon>
        <taxon>Euteleostomi</taxon>
        <taxon>Actinopterygii</taxon>
        <taxon>Neopterygii</taxon>
        <taxon>Teleostei</taxon>
        <taxon>Neoteleostei</taxon>
        <taxon>Acanthomorphata</taxon>
        <taxon>Eupercaria</taxon>
        <taxon>Spariformes</taxon>
        <taxon>Sparidae</taxon>
        <taxon>Sparus</taxon>
    </lineage>
</organism>
<keyword evidence="10" id="KW-0675">Receptor</keyword>
<evidence type="ECO:0000256" key="4">
    <source>
        <dbReference type="ARBA" id="ARBA00022692"/>
    </source>
</evidence>
<dbReference type="Proteomes" id="UP000472265">
    <property type="component" value="Chromosome 8"/>
</dbReference>
<feature type="transmembrane region" description="Helical" evidence="13">
    <location>
        <begin position="73"/>
        <end position="94"/>
    </location>
</feature>
<feature type="transmembrane region" description="Helical" evidence="13">
    <location>
        <begin position="1183"/>
        <end position="1202"/>
    </location>
</feature>
<keyword evidence="9 13" id="KW-0472">Membrane</keyword>
<dbReference type="GO" id="GO:0140359">
    <property type="term" value="F:ABC-type transporter activity"/>
    <property type="evidence" value="ECO:0007669"/>
    <property type="project" value="InterPro"/>
</dbReference>
<dbReference type="GO" id="GO:0005886">
    <property type="term" value="C:plasma membrane"/>
    <property type="evidence" value="ECO:0007669"/>
    <property type="project" value="UniProtKB-ARBA"/>
</dbReference>
<feature type="domain" description="ABC transporter" evidence="14">
    <location>
        <begin position="635"/>
        <end position="865"/>
    </location>
</feature>
<dbReference type="InterPro" id="IPR003593">
    <property type="entry name" value="AAA+_ATPase"/>
</dbReference>
<keyword evidence="17" id="KW-1185">Reference proteome</keyword>
<dbReference type="InterPro" id="IPR027417">
    <property type="entry name" value="P-loop_NTPase"/>
</dbReference>
<evidence type="ECO:0000259" key="15">
    <source>
        <dbReference type="PROSITE" id="PS50929"/>
    </source>
</evidence>
<evidence type="ECO:0000256" key="12">
    <source>
        <dbReference type="SAM" id="MobiDB-lite"/>
    </source>
</evidence>
<dbReference type="SUPFAM" id="SSF90123">
    <property type="entry name" value="ABC transporter transmembrane region"/>
    <property type="match status" value="2"/>
</dbReference>
<dbReference type="PANTHER" id="PTHR24223">
    <property type="entry name" value="ATP-BINDING CASSETTE SUB-FAMILY C"/>
    <property type="match status" value="1"/>
</dbReference>
<keyword evidence="8 13" id="KW-1133">Transmembrane helix</keyword>
<evidence type="ECO:0000256" key="6">
    <source>
        <dbReference type="ARBA" id="ARBA00022741"/>
    </source>
</evidence>
<dbReference type="PRINTS" id="PR01092">
    <property type="entry name" value="SULFNYLUREAR"/>
</dbReference>
<evidence type="ECO:0000256" key="8">
    <source>
        <dbReference type="ARBA" id="ARBA00022989"/>
    </source>
</evidence>
<dbReference type="Pfam" id="PF00664">
    <property type="entry name" value="ABC_membrane"/>
    <property type="match status" value="2"/>
</dbReference>
<evidence type="ECO:0000256" key="10">
    <source>
        <dbReference type="ARBA" id="ARBA00023170"/>
    </source>
</evidence>
<dbReference type="SUPFAM" id="SSF52540">
    <property type="entry name" value="P-loop containing nucleoside triphosphate hydrolases"/>
    <property type="match status" value="2"/>
</dbReference>
<feature type="transmembrane region" description="Helical" evidence="13">
    <location>
        <begin position="164"/>
        <end position="183"/>
    </location>
</feature>
<dbReference type="FunFam" id="3.40.50.300:FF:000197">
    <property type="entry name" value="ATP-binding cassette, sub-family C (CFTR/MRP), member 9"/>
    <property type="match status" value="1"/>
</dbReference>
<dbReference type="PANTHER" id="PTHR24223:SF187">
    <property type="entry name" value="ATP-BINDING CASSETTE SUB-FAMILY C MEMBER 8"/>
    <property type="match status" value="1"/>
</dbReference>
<keyword evidence="6" id="KW-0547">Nucleotide-binding</keyword>
<feature type="transmembrane region" description="Helical" evidence="13">
    <location>
        <begin position="532"/>
        <end position="561"/>
    </location>
</feature>
<feature type="transmembrane region" description="Helical" evidence="13">
    <location>
        <begin position="567"/>
        <end position="589"/>
    </location>
</feature>
<evidence type="ECO:0000256" key="2">
    <source>
        <dbReference type="ARBA" id="ARBA00009726"/>
    </source>
</evidence>
<comment type="similarity">
    <text evidence="2">Belongs to the ABC transporter superfamily. ABCC family. Conjugate transporter (TC 3.A.1.208) subfamily.</text>
</comment>
<dbReference type="InterPro" id="IPR000388">
    <property type="entry name" value="ABCC8/9"/>
</dbReference>
<dbReference type="PROSITE" id="PS50929">
    <property type="entry name" value="ABC_TM1F"/>
    <property type="match status" value="2"/>
</dbReference>
<dbReference type="Gene3D" id="1.20.1560.10">
    <property type="entry name" value="ABC transporter type 1, transmembrane domain"/>
    <property type="match status" value="2"/>
</dbReference>
<dbReference type="FunFam" id="1.20.1560.10:FF:000005">
    <property type="entry name" value="ATP-binding cassette, sub-family C (CFTR/MRP), member 9"/>
    <property type="match status" value="1"/>
</dbReference>
<keyword evidence="3" id="KW-0813">Transport</keyword>
<dbReference type="FunFam" id="3.40.50.300:FF:003233">
    <property type="entry name" value="ATP-binding cassette sub-family C member 8"/>
    <property type="match status" value="1"/>
</dbReference>
<feature type="transmembrane region" description="Helical" evidence="13">
    <location>
        <begin position="133"/>
        <end position="152"/>
    </location>
</feature>
<reference evidence="16" key="2">
    <citation type="submission" date="2025-08" db="UniProtKB">
        <authorList>
            <consortium name="Ensembl"/>
        </authorList>
    </citation>
    <scope>IDENTIFICATION</scope>
</reference>
<feature type="domain" description="ABC transmembrane type-1" evidence="15">
    <location>
        <begin position="998"/>
        <end position="1235"/>
    </location>
</feature>
<dbReference type="InterPro" id="IPR003439">
    <property type="entry name" value="ABC_transporter-like_ATP-bd"/>
</dbReference>
<evidence type="ECO:0000256" key="5">
    <source>
        <dbReference type="ARBA" id="ARBA00022737"/>
    </source>
</evidence>
<feature type="domain" description="ABC transporter" evidence="14">
    <location>
        <begin position="1274"/>
        <end position="1508"/>
    </location>
</feature>
<feature type="transmembrane region" description="Helical" evidence="13">
    <location>
        <begin position="456"/>
        <end position="474"/>
    </location>
</feature>
<dbReference type="FunFam" id="1.20.1560.10:FF:000006">
    <property type="entry name" value="ATP-binding cassette, sub-family C (CFTR/MRP), member 9"/>
    <property type="match status" value="1"/>
</dbReference>
<evidence type="ECO:0000256" key="11">
    <source>
        <dbReference type="ARBA" id="ARBA00023180"/>
    </source>
</evidence>
<evidence type="ECO:0000256" key="13">
    <source>
        <dbReference type="SAM" id="Phobius"/>
    </source>
</evidence>
<feature type="transmembrane region" description="Helical" evidence="13">
    <location>
        <begin position="1085"/>
        <end position="1107"/>
    </location>
</feature>
<accession>A0A671X0M3</accession>
<feature type="transmembrane region" description="Helical" evidence="13">
    <location>
        <begin position="294"/>
        <end position="319"/>
    </location>
</feature>
<dbReference type="GO" id="GO:0071805">
    <property type="term" value="P:potassium ion transmembrane transport"/>
    <property type="evidence" value="ECO:0007669"/>
    <property type="project" value="UniProtKB-ARBA"/>
</dbReference>
<feature type="transmembrane region" description="Helical" evidence="13">
    <location>
        <begin position="100"/>
        <end position="121"/>
    </location>
</feature>
<evidence type="ECO:0000259" key="14">
    <source>
        <dbReference type="PROSITE" id="PS50893"/>
    </source>
</evidence>
<evidence type="ECO:0000256" key="7">
    <source>
        <dbReference type="ARBA" id="ARBA00022840"/>
    </source>
</evidence>
<dbReference type="GO" id="GO:0033198">
    <property type="term" value="P:response to ATP"/>
    <property type="evidence" value="ECO:0007669"/>
    <property type="project" value="UniProtKB-ARBA"/>
</dbReference>
<keyword evidence="4 13" id="KW-0812">Transmembrane</keyword>
<dbReference type="Gene3D" id="3.40.50.300">
    <property type="entry name" value="P-loop containing nucleotide triphosphate hydrolases"/>
    <property type="match status" value="2"/>
</dbReference>
<dbReference type="SMART" id="SM00382">
    <property type="entry name" value="AAA"/>
    <property type="match status" value="2"/>
</dbReference>
<evidence type="ECO:0000313" key="16">
    <source>
        <dbReference type="Ensembl" id="ENSSAUP00010044588.1"/>
    </source>
</evidence>
<evidence type="ECO:0000256" key="3">
    <source>
        <dbReference type="ARBA" id="ARBA00022448"/>
    </source>
</evidence>